<evidence type="ECO:0000313" key="1">
    <source>
        <dbReference type="EMBL" id="GAA5509562.1"/>
    </source>
</evidence>
<comment type="caution">
    <text evidence="1">The sequence shown here is derived from an EMBL/GenBank/DDBJ whole genome shotgun (WGS) entry which is preliminary data.</text>
</comment>
<evidence type="ECO:0000313" key="2">
    <source>
        <dbReference type="Proteomes" id="UP001416858"/>
    </source>
</evidence>
<reference evidence="1 2" key="1">
    <citation type="submission" date="2024-02" db="EMBL/GenBank/DDBJ databases">
        <title>Rhodopirellula caenicola NBRC 110016.</title>
        <authorList>
            <person name="Ichikawa N."/>
            <person name="Katano-Makiyama Y."/>
            <person name="Hidaka K."/>
        </authorList>
    </citation>
    <scope>NUCLEOTIDE SEQUENCE [LARGE SCALE GENOMIC DNA]</scope>
    <source>
        <strain evidence="1 2">NBRC 110016</strain>
    </source>
</reference>
<gene>
    <name evidence="1" type="ORF">Rcae01_05062</name>
</gene>
<keyword evidence="2" id="KW-1185">Reference proteome</keyword>
<name>A0ABP9VWP2_9BACT</name>
<dbReference type="Proteomes" id="UP001416858">
    <property type="component" value="Unassembled WGS sequence"/>
</dbReference>
<dbReference type="EMBL" id="BAABRO010000014">
    <property type="protein sequence ID" value="GAA5509562.1"/>
    <property type="molecule type" value="Genomic_DNA"/>
</dbReference>
<accession>A0ABP9VWP2</accession>
<organism evidence="1 2">
    <name type="scientific">Novipirellula caenicola</name>
    <dbReference type="NCBI Taxonomy" id="1536901"/>
    <lineage>
        <taxon>Bacteria</taxon>
        <taxon>Pseudomonadati</taxon>
        <taxon>Planctomycetota</taxon>
        <taxon>Planctomycetia</taxon>
        <taxon>Pirellulales</taxon>
        <taxon>Pirellulaceae</taxon>
        <taxon>Novipirellula</taxon>
    </lineage>
</organism>
<sequence>MTCRWREPTVSGRPGAVRPEAETLAEIVSPAGLYFPTSTSRWLTPPAEGVPASGL</sequence>
<protein>
    <submittedName>
        <fullName evidence="1">Uncharacterized protein</fullName>
    </submittedName>
</protein>
<proteinExistence type="predicted"/>